<evidence type="ECO:0000313" key="1">
    <source>
        <dbReference type="EMBL" id="CAG8688793.1"/>
    </source>
</evidence>
<keyword evidence="2" id="KW-1185">Reference proteome</keyword>
<comment type="caution">
    <text evidence="1">The sequence shown here is derived from an EMBL/GenBank/DDBJ whole genome shotgun (WGS) entry which is preliminary data.</text>
</comment>
<reference evidence="1" key="1">
    <citation type="submission" date="2021-06" db="EMBL/GenBank/DDBJ databases">
        <authorList>
            <person name="Kallberg Y."/>
            <person name="Tangrot J."/>
            <person name="Rosling A."/>
        </authorList>
    </citation>
    <scope>NUCLEOTIDE SEQUENCE</scope>
    <source>
        <strain evidence="1">IL203A</strain>
    </source>
</reference>
<feature type="non-terminal residue" evidence="1">
    <location>
        <position position="1"/>
    </location>
</feature>
<proteinExistence type="predicted"/>
<sequence length="99" mass="11040">SPVNMDLYDSGYFPRILLFILYGLYDAMYQAVQSAGGAISWRIDAVGTSYLIQLIICWALLAISIPFAFPVVLNLKETNYDSKNIDEKVVTTNKSEIPA</sequence>
<dbReference type="Proteomes" id="UP000789702">
    <property type="component" value="Unassembled WGS sequence"/>
</dbReference>
<organism evidence="1 2">
    <name type="scientific">Dentiscutata heterogama</name>
    <dbReference type="NCBI Taxonomy" id="1316150"/>
    <lineage>
        <taxon>Eukaryota</taxon>
        <taxon>Fungi</taxon>
        <taxon>Fungi incertae sedis</taxon>
        <taxon>Mucoromycota</taxon>
        <taxon>Glomeromycotina</taxon>
        <taxon>Glomeromycetes</taxon>
        <taxon>Diversisporales</taxon>
        <taxon>Gigasporaceae</taxon>
        <taxon>Dentiscutata</taxon>
    </lineage>
</organism>
<accession>A0ACA9P6E9</accession>
<dbReference type="EMBL" id="CAJVPU010023547">
    <property type="protein sequence ID" value="CAG8688793.1"/>
    <property type="molecule type" value="Genomic_DNA"/>
</dbReference>
<gene>
    <name evidence="1" type="ORF">DHETER_LOCUS11144</name>
</gene>
<name>A0ACA9P6E9_9GLOM</name>
<protein>
    <submittedName>
        <fullName evidence="1">15740_t:CDS:1</fullName>
    </submittedName>
</protein>
<evidence type="ECO:0000313" key="2">
    <source>
        <dbReference type="Proteomes" id="UP000789702"/>
    </source>
</evidence>